<reference evidence="1" key="1">
    <citation type="submission" date="2020-03" db="EMBL/GenBank/DDBJ databases">
        <title>The deep terrestrial virosphere.</title>
        <authorList>
            <person name="Holmfeldt K."/>
            <person name="Nilsson E."/>
            <person name="Simone D."/>
            <person name="Lopez-Fernandez M."/>
            <person name="Wu X."/>
            <person name="de Brujin I."/>
            <person name="Lundin D."/>
            <person name="Andersson A."/>
            <person name="Bertilsson S."/>
            <person name="Dopson M."/>
        </authorList>
    </citation>
    <scope>NUCLEOTIDE SEQUENCE</scope>
    <source>
        <strain evidence="1">MM171B01422</strain>
    </source>
</reference>
<proteinExistence type="predicted"/>
<dbReference type="EMBL" id="MT143765">
    <property type="protein sequence ID" value="QJB02196.1"/>
    <property type="molecule type" value="Genomic_DNA"/>
</dbReference>
<organism evidence="1">
    <name type="scientific">viral metagenome</name>
    <dbReference type="NCBI Taxonomy" id="1070528"/>
    <lineage>
        <taxon>unclassified sequences</taxon>
        <taxon>metagenomes</taxon>
        <taxon>organismal metagenomes</taxon>
    </lineage>
</organism>
<evidence type="ECO:0000313" key="1">
    <source>
        <dbReference type="EMBL" id="QJB02196.1"/>
    </source>
</evidence>
<dbReference type="AlphaFoldDB" id="A0A6M3MAE3"/>
<protein>
    <submittedName>
        <fullName evidence="1">Uncharacterized protein</fullName>
    </submittedName>
</protein>
<name>A0A6M3MAE3_9ZZZZ</name>
<sequence>MVDYLVTWEIDIEAETPREAAVIARNIQIDPESYAKFFKVTEPKSKVPSSFEDQKVHFINLDIPEK</sequence>
<accession>A0A6M3MAE3</accession>
<gene>
    <name evidence="1" type="ORF">MM171B01422_0012</name>
</gene>